<reference evidence="1 2" key="1">
    <citation type="submission" date="2016-11" db="EMBL/GenBank/DDBJ databases">
        <title>Genome sequence and comparative genomic analysis of clinical strain Elizabethkingia meningoseptica 61421 PRCM.</title>
        <authorList>
            <person name="Wang M."/>
            <person name="Hu S."/>
            <person name="Cao L."/>
            <person name="Jiang T."/>
            <person name="Zhou Y."/>
            <person name="Ming D."/>
        </authorList>
    </citation>
    <scope>NUCLEOTIDE SEQUENCE [LARGE SCALE GENOMIC DNA]</scope>
    <source>
        <strain evidence="1 2">61421 PRCM</strain>
    </source>
</reference>
<comment type="caution">
    <text evidence="1">The sequence shown here is derived from an EMBL/GenBank/DDBJ whole genome shotgun (WGS) entry which is preliminary data.</text>
</comment>
<dbReference type="EMBL" id="MPOG01000008">
    <property type="protein sequence ID" value="OOH96373.1"/>
    <property type="molecule type" value="Genomic_DNA"/>
</dbReference>
<dbReference type="AlphaFoldDB" id="A0A1T3FL63"/>
<dbReference type="RefSeq" id="WP_077564557.1">
    <property type="nucleotide sequence ID" value="NZ_CP016378.1"/>
</dbReference>
<dbReference type="STRING" id="238.BBD35_13620"/>
<organism evidence="1 2">
    <name type="scientific">Elizabethkingia meningoseptica</name>
    <name type="common">Chryseobacterium meningosepticum</name>
    <dbReference type="NCBI Taxonomy" id="238"/>
    <lineage>
        <taxon>Bacteria</taxon>
        <taxon>Pseudomonadati</taxon>
        <taxon>Bacteroidota</taxon>
        <taxon>Flavobacteriia</taxon>
        <taxon>Flavobacteriales</taxon>
        <taxon>Weeksellaceae</taxon>
        <taxon>Elizabethkingia</taxon>
    </lineage>
</organism>
<accession>A0A1T3FL63</accession>
<keyword evidence="2" id="KW-1185">Reference proteome</keyword>
<proteinExistence type="predicted"/>
<evidence type="ECO:0000313" key="1">
    <source>
        <dbReference type="EMBL" id="OOH96373.1"/>
    </source>
</evidence>
<dbReference type="OrthoDB" id="9810873at2"/>
<gene>
    <name evidence="1" type="ORF">BMF97_08500</name>
</gene>
<protein>
    <submittedName>
        <fullName evidence="1">Uncharacterized protein</fullName>
    </submittedName>
</protein>
<evidence type="ECO:0000313" key="2">
    <source>
        <dbReference type="Proteomes" id="UP000188947"/>
    </source>
</evidence>
<dbReference type="Proteomes" id="UP000188947">
    <property type="component" value="Unassembled WGS sequence"/>
</dbReference>
<sequence length="82" mass="9317">MLRDTLIKVVKDEYGVDLSSTAASQSNKPIIEIFKTGVPDFSKYKLAKAFIRWTKNNEADKLTAGEIENWKKLIQSINKSLK</sequence>
<name>A0A1T3FL63_ELIME</name>